<dbReference type="Proteomes" id="UP001227543">
    <property type="component" value="Unassembled WGS sequence"/>
</dbReference>
<name>A0ABQ9RKI6_9PEZI</name>
<sequence>MRRAAFYDGHRRPHAVDNISCSARLRGRLLQTIEEMK</sequence>
<reference evidence="1 2" key="1">
    <citation type="submission" date="2016-10" db="EMBL/GenBank/DDBJ databases">
        <title>The genome sequence of Colletotrichum fioriniae PJ7.</title>
        <authorList>
            <person name="Baroncelli R."/>
        </authorList>
    </citation>
    <scope>NUCLEOTIDE SEQUENCE [LARGE SCALE GENOMIC DNA]</scope>
    <source>
        <strain evidence="1 2">Tom-12</strain>
    </source>
</reference>
<protein>
    <submittedName>
        <fullName evidence="1">Uncharacterized protein</fullName>
    </submittedName>
</protein>
<dbReference type="EMBL" id="MLFU01000008">
    <property type="protein sequence ID" value="KAK1506387.1"/>
    <property type="molecule type" value="Genomic_DNA"/>
</dbReference>
<dbReference type="GeneID" id="85403992"/>
<comment type="caution">
    <text evidence="1">The sequence shown here is derived from an EMBL/GenBank/DDBJ whole genome shotgun (WGS) entry which is preliminary data.</text>
</comment>
<dbReference type="RefSeq" id="XP_060385960.1">
    <property type="nucleotide sequence ID" value="XM_060519754.1"/>
</dbReference>
<proteinExistence type="predicted"/>
<accession>A0ABQ9RKI6</accession>
<keyword evidence="2" id="KW-1185">Reference proteome</keyword>
<organism evidence="1 2">
    <name type="scientific">Colletotrichum tamarilloi</name>
    <dbReference type="NCBI Taxonomy" id="1209934"/>
    <lineage>
        <taxon>Eukaryota</taxon>
        <taxon>Fungi</taxon>
        <taxon>Dikarya</taxon>
        <taxon>Ascomycota</taxon>
        <taxon>Pezizomycotina</taxon>
        <taxon>Sordariomycetes</taxon>
        <taxon>Hypocreomycetidae</taxon>
        <taxon>Glomerellales</taxon>
        <taxon>Glomerellaceae</taxon>
        <taxon>Colletotrichum</taxon>
        <taxon>Colletotrichum acutatum species complex</taxon>
    </lineage>
</organism>
<gene>
    <name evidence="1" type="ORF">CTAM01_03722</name>
</gene>
<evidence type="ECO:0000313" key="2">
    <source>
        <dbReference type="Proteomes" id="UP001227543"/>
    </source>
</evidence>
<evidence type="ECO:0000313" key="1">
    <source>
        <dbReference type="EMBL" id="KAK1506387.1"/>
    </source>
</evidence>